<dbReference type="InterPro" id="IPR019285">
    <property type="entry name" value="DUF2336"/>
</dbReference>
<dbReference type="AlphaFoldDB" id="A0A7C9R5J7"/>
<proteinExistence type="predicted"/>
<feature type="compositionally biased region" description="Polar residues" evidence="1">
    <location>
        <begin position="309"/>
        <end position="322"/>
    </location>
</feature>
<evidence type="ECO:0000313" key="3">
    <source>
        <dbReference type="Proteomes" id="UP000481252"/>
    </source>
</evidence>
<sequence>MSSSDFRQLALKGEAGRSERLFRAAVSAFCSLTRPSRRDIKQLEDLVLPLFDAVSVEARRFAAAALSECADAPSGLIRRLSNETVDIAAPLLIRSKVLRDVDLIALIGRHGLPHARAIARRTDLNQAIADLVWALENPKLVRLPLPKERQAQVEAANRAQALSDGNPEPVPGISADNARRRLRSMMLSAQTAPDATTEQSTGSLRYAKLRDMALTGNPALFQTALADTSDIDFLTAKSIIEKANYPELIAVLRSLELSEEQAFLLASCVYPGKFADPESIRLFLNSYRNMQLDAAHQGAKTLKAGSPSAPVSSQTVTRSAAG</sequence>
<gene>
    <name evidence="2" type="ORF">G6N74_05920</name>
</gene>
<dbReference type="Pfam" id="PF10098">
    <property type="entry name" value="DUF2336"/>
    <property type="match status" value="1"/>
</dbReference>
<accession>A0A7C9R5J7</accession>
<keyword evidence="3" id="KW-1185">Reference proteome</keyword>
<name>A0A7C9R5J7_9HYPH</name>
<dbReference type="EMBL" id="JAAKZG010000002">
    <property type="protein sequence ID" value="NGN40594.1"/>
    <property type="molecule type" value="Genomic_DNA"/>
</dbReference>
<feature type="region of interest" description="Disordered" evidence="1">
    <location>
        <begin position="301"/>
        <end position="322"/>
    </location>
</feature>
<dbReference type="Proteomes" id="UP000481252">
    <property type="component" value="Unassembled WGS sequence"/>
</dbReference>
<organism evidence="2 3">
    <name type="scientific">Mesorhizobium zhangyense</name>
    <dbReference type="NCBI Taxonomy" id="1776730"/>
    <lineage>
        <taxon>Bacteria</taxon>
        <taxon>Pseudomonadati</taxon>
        <taxon>Pseudomonadota</taxon>
        <taxon>Alphaproteobacteria</taxon>
        <taxon>Hyphomicrobiales</taxon>
        <taxon>Phyllobacteriaceae</taxon>
        <taxon>Mesorhizobium</taxon>
    </lineage>
</organism>
<comment type="caution">
    <text evidence="2">The sequence shown here is derived from an EMBL/GenBank/DDBJ whole genome shotgun (WGS) entry which is preliminary data.</text>
</comment>
<evidence type="ECO:0000313" key="2">
    <source>
        <dbReference type="EMBL" id="NGN40594.1"/>
    </source>
</evidence>
<evidence type="ECO:0000256" key="1">
    <source>
        <dbReference type="SAM" id="MobiDB-lite"/>
    </source>
</evidence>
<protein>
    <submittedName>
        <fullName evidence="2">DUF2336 domain-containing protein</fullName>
    </submittedName>
</protein>
<reference evidence="2 3" key="1">
    <citation type="submission" date="2020-02" db="EMBL/GenBank/DDBJ databases">
        <title>Genome sequence of the type strain CGMCC 1.15528 of Mesorhizobium zhangyense.</title>
        <authorList>
            <person name="Gao J."/>
            <person name="Sun J."/>
        </authorList>
    </citation>
    <scope>NUCLEOTIDE SEQUENCE [LARGE SCALE GENOMIC DNA]</scope>
    <source>
        <strain evidence="2 3">CGMCC 1.15528</strain>
    </source>
</reference>